<evidence type="ECO:0000259" key="2">
    <source>
        <dbReference type="Pfam" id="PF09922"/>
    </source>
</evidence>
<gene>
    <name evidence="3" type="ORF">EAH68_04750</name>
</gene>
<keyword evidence="4" id="KW-1185">Reference proteome</keyword>
<evidence type="ECO:0000313" key="3">
    <source>
        <dbReference type="EMBL" id="RSZ64488.1"/>
    </source>
</evidence>
<dbReference type="OrthoDB" id="3625082at2"/>
<accession>A0A430I0Y6</accession>
<dbReference type="Pfam" id="PF08044">
    <property type="entry name" value="DUF1707"/>
    <property type="match status" value="1"/>
</dbReference>
<dbReference type="EMBL" id="RXHJ01000005">
    <property type="protein sequence ID" value="RSZ64488.1"/>
    <property type="molecule type" value="Genomic_DNA"/>
</dbReference>
<proteinExistence type="predicted"/>
<feature type="domain" description="Cell wall-active antibiotics response LiaF-like C-terminal" evidence="2">
    <location>
        <begin position="119"/>
        <end position="184"/>
    </location>
</feature>
<protein>
    <submittedName>
        <fullName evidence="3">DUF1707 and DUF2154 domain-containing protein</fullName>
    </submittedName>
</protein>
<sequence>MRASDEDRNKVAAALSEAFSQGRLDYGELDERTRQVWATRYRDELLIPLQDLLSDPAEVLKGQLPVVRPDSAPTPAAHPSPAVRQVTREEGGDAFSLSIMGGTEKKGDWLCAPGHVSLALMGGNVVDLRHARLGSRETTITAVALMGGVDIIVPEDMRVISDGIGIMGAFSIQSDKDVSLRHEDLPADAPVIRVRGLGLMGAVVITRRRRGDD</sequence>
<dbReference type="PANTHER" id="PTHR40763:SF4">
    <property type="entry name" value="DUF1707 DOMAIN-CONTAINING PROTEIN"/>
    <property type="match status" value="1"/>
</dbReference>
<evidence type="ECO:0000313" key="4">
    <source>
        <dbReference type="Proteomes" id="UP000274907"/>
    </source>
</evidence>
<name>A0A430I0Y6_9CORY</name>
<dbReference type="AlphaFoldDB" id="A0A430I0Y6"/>
<dbReference type="Pfam" id="PF09922">
    <property type="entry name" value="LiaF-like_C"/>
    <property type="match status" value="1"/>
</dbReference>
<dbReference type="InterPro" id="IPR024425">
    <property type="entry name" value="LiaF-like_C"/>
</dbReference>
<dbReference type="PANTHER" id="PTHR40763">
    <property type="entry name" value="MEMBRANE PROTEIN-RELATED"/>
    <property type="match status" value="1"/>
</dbReference>
<comment type="caution">
    <text evidence="3">The sequence shown here is derived from an EMBL/GenBank/DDBJ whole genome shotgun (WGS) entry which is preliminary data.</text>
</comment>
<organism evidence="3 4">
    <name type="scientific">Corynebacterium hylobatis</name>
    <dbReference type="NCBI Taxonomy" id="1859290"/>
    <lineage>
        <taxon>Bacteria</taxon>
        <taxon>Bacillati</taxon>
        <taxon>Actinomycetota</taxon>
        <taxon>Actinomycetes</taxon>
        <taxon>Mycobacteriales</taxon>
        <taxon>Corynebacteriaceae</taxon>
        <taxon>Corynebacterium</taxon>
    </lineage>
</organism>
<evidence type="ECO:0000259" key="1">
    <source>
        <dbReference type="Pfam" id="PF08044"/>
    </source>
</evidence>
<dbReference type="Proteomes" id="UP000274907">
    <property type="component" value="Unassembled WGS sequence"/>
</dbReference>
<reference evidence="3 4" key="1">
    <citation type="submission" date="2018-12" db="EMBL/GenBank/DDBJ databases">
        <title>YIM 101343 draft genome.</title>
        <authorList>
            <person name="Chen X."/>
        </authorList>
    </citation>
    <scope>NUCLEOTIDE SEQUENCE [LARGE SCALE GENOMIC DNA]</scope>
    <source>
        <strain evidence="3 4">YIM 101343</strain>
    </source>
</reference>
<dbReference type="InterPro" id="IPR012551">
    <property type="entry name" value="DUF1707_SHOCT-like"/>
</dbReference>
<feature type="domain" description="DUF1707" evidence="1">
    <location>
        <begin position="1"/>
        <end position="52"/>
    </location>
</feature>